<feature type="region of interest" description="Disordered" evidence="10">
    <location>
        <begin position="83"/>
        <end position="126"/>
    </location>
</feature>
<evidence type="ECO:0000256" key="11">
    <source>
        <dbReference type="SAM" id="Phobius"/>
    </source>
</evidence>
<feature type="compositionally biased region" description="Low complexity" evidence="10">
    <location>
        <begin position="101"/>
        <end position="110"/>
    </location>
</feature>
<dbReference type="InterPro" id="IPR007110">
    <property type="entry name" value="Ig-like_dom"/>
</dbReference>
<sequence>MTRYLRGAGAEPGPVIQSISPDQITFIQNKPELKLVIRITVQKQSFTSFASIISVLSVVFYCVGFIRIELELNRHKKRLNDLESFPDKKPVSNQLADAKSIKISSESRSSNFRRNKRHVENSTEIDHESSISKLLLQLCHSKIATCTSGPQGPPGPPGPKGARGRRGHKGKTGNKGDKGMMGSPGKNGKQGVIGPAGLNGDIGNKGQKGDRGDTGMPGSKGEPGQSISSPIVAVSPATLTVNEGGSASFHCSASGNPEPAIVWTKVVTQSEISQSAVSEEKLQLRNVAGNDAGLYQCVASNILGKYQATVQLQVNDFSDLLKIGLTRCGVYSINPDGKEHFDVFCDMTTDGGGWTVFQRRQDGPVDFYRGWSDYKAGFGQLTGEFWLGNDKIHRLMVARSSSLRVELEDWNGVRDYAKYGKFNVGDEQAKYRLEVGSYSGTVGDSLGSHNNMAFSTKDRDNDRTRVHCAVRYTGAWWYKYCHASNLKGRYLGNEKDYRGASWAGFRGSLSFKFAEMKLRPSP</sequence>
<dbReference type="SMART" id="SM00186">
    <property type="entry name" value="FBG"/>
    <property type="match status" value="1"/>
</dbReference>
<dbReference type="GO" id="GO:0005615">
    <property type="term" value="C:extracellular space"/>
    <property type="evidence" value="ECO:0007669"/>
    <property type="project" value="TreeGrafter"/>
</dbReference>
<dbReference type="AlphaFoldDB" id="A0A2B4RLC9"/>
<dbReference type="InterPro" id="IPR050373">
    <property type="entry name" value="Fibrinogen_C-term_domain"/>
</dbReference>
<keyword evidence="15" id="KW-1185">Reference proteome</keyword>
<dbReference type="InterPro" id="IPR036179">
    <property type="entry name" value="Ig-like_dom_sf"/>
</dbReference>
<evidence type="ECO:0000256" key="6">
    <source>
        <dbReference type="ARBA" id="ARBA00023136"/>
    </source>
</evidence>
<organism evidence="14 15">
    <name type="scientific">Stylophora pistillata</name>
    <name type="common">Smooth cauliflower coral</name>
    <dbReference type="NCBI Taxonomy" id="50429"/>
    <lineage>
        <taxon>Eukaryota</taxon>
        <taxon>Metazoa</taxon>
        <taxon>Cnidaria</taxon>
        <taxon>Anthozoa</taxon>
        <taxon>Hexacorallia</taxon>
        <taxon>Scleractinia</taxon>
        <taxon>Astrocoeniina</taxon>
        <taxon>Pocilloporidae</taxon>
        <taxon>Stylophora</taxon>
    </lineage>
</organism>
<evidence type="ECO:0000256" key="2">
    <source>
        <dbReference type="ARBA" id="ARBA00004498"/>
    </source>
</evidence>
<dbReference type="Gene3D" id="2.60.40.10">
    <property type="entry name" value="Immunoglobulins"/>
    <property type="match status" value="1"/>
</dbReference>
<dbReference type="NCBIfam" id="NF040941">
    <property type="entry name" value="GGGWT_bact"/>
    <property type="match status" value="1"/>
</dbReference>
<keyword evidence="4" id="KW-0272">Extracellular matrix</keyword>
<keyword evidence="7" id="KW-1015">Disulfide bond</keyword>
<evidence type="ECO:0000259" key="12">
    <source>
        <dbReference type="PROSITE" id="PS50835"/>
    </source>
</evidence>
<feature type="region of interest" description="Disordered" evidence="10">
    <location>
        <begin position="145"/>
        <end position="229"/>
    </location>
</feature>
<protein>
    <submittedName>
        <fullName evidence="14">Ryncolin-4</fullName>
    </submittedName>
</protein>
<evidence type="ECO:0000256" key="7">
    <source>
        <dbReference type="ARBA" id="ARBA00023157"/>
    </source>
</evidence>
<dbReference type="InterPro" id="IPR003599">
    <property type="entry name" value="Ig_sub"/>
</dbReference>
<dbReference type="InterPro" id="IPR002181">
    <property type="entry name" value="Fibrinogen_a/b/g_C_dom"/>
</dbReference>
<keyword evidence="3" id="KW-1003">Cell membrane</keyword>
<proteinExistence type="predicted"/>
<dbReference type="PROSITE" id="PS50835">
    <property type="entry name" value="IG_LIKE"/>
    <property type="match status" value="1"/>
</dbReference>
<keyword evidence="4" id="KW-0964">Secreted</keyword>
<evidence type="ECO:0000256" key="5">
    <source>
        <dbReference type="ARBA" id="ARBA00022737"/>
    </source>
</evidence>
<evidence type="ECO:0000313" key="14">
    <source>
        <dbReference type="EMBL" id="PFX17613.1"/>
    </source>
</evidence>
<feature type="transmembrane region" description="Helical" evidence="11">
    <location>
        <begin position="46"/>
        <end position="68"/>
    </location>
</feature>
<dbReference type="FunFam" id="2.60.40.10:FF:000005">
    <property type="entry name" value="Neuronal cell adhesion molecule"/>
    <property type="match status" value="1"/>
</dbReference>
<dbReference type="InterPro" id="IPR036056">
    <property type="entry name" value="Fibrinogen-like_C"/>
</dbReference>
<dbReference type="SUPFAM" id="SSF48726">
    <property type="entry name" value="Immunoglobulin"/>
    <property type="match status" value="1"/>
</dbReference>
<keyword evidence="9" id="KW-0393">Immunoglobulin domain</keyword>
<keyword evidence="11" id="KW-1133">Transmembrane helix</keyword>
<keyword evidence="5" id="KW-0677">Repeat</keyword>
<dbReference type="PROSITE" id="PS51406">
    <property type="entry name" value="FIBRINOGEN_C_2"/>
    <property type="match status" value="1"/>
</dbReference>
<feature type="domain" description="Fibrinogen C-terminal" evidence="13">
    <location>
        <begin position="308"/>
        <end position="522"/>
    </location>
</feature>
<evidence type="ECO:0000256" key="4">
    <source>
        <dbReference type="ARBA" id="ARBA00022530"/>
    </source>
</evidence>
<evidence type="ECO:0000256" key="3">
    <source>
        <dbReference type="ARBA" id="ARBA00022475"/>
    </source>
</evidence>
<dbReference type="SMART" id="SM00409">
    <property type="entry name" value="IG"/>
    <property type="match status" value="1"/>
</dbReference>
<dbReference type="Proteomes" id="UP000225706">
    <property type="component" value="Unassembled WGS sequence"/>
</dbReference>
<evidence type="ECO:0000256" key="10">
    <source>
        <dbReference type="SAM" id="MobiDB-lite"/>
    </source>
</evidence>
<keyword evidence="6 11" id="KW-0472">Membrane</keyword>
<accession>A0A2B4RLC9</accession>
<dbReference type="Pfam" id="PF07679">
    <property type="entry name" value="I-set"/>
    <property type="match status" value="1"/>
</dbReference>
<evidence type="ECO:0000256" key="9">
    <source>
        <dbReference type="ARBA" id="ARBA00023319"/>
    </source>
</evidence>
<name>A0A2B4RLC9_STYPI</name>
<keyword evidence="11" id="KW-0812">Transmembrane</keyword>
<dbReference type="InterPro" id="IPR013783">
    <property type="entry name" value="Ig-like_fold"/>
</dbReference>
<dbReference type="Pfam" id="PF01391">
    <property type="entry name" value="Collagen"/>
    <property type="match status" value="1"/>
</dbReference>
<dbReference type="EMBL" id="LSMT01000461">
    <property type="protein sequence ID" value="PFX17613.1"/>
    <property type="molecule type" value="Genomic_DNA"/>
</dbReference>
<evidence type="ECO:0000259" key="13">
    <source>
        <dbReference type="PROSITE" id="PS51406"/>
    </source>
</evidence>
<dbReference type="SUPFAM" id="SSF56496">
    <property type="entry name" value="Fibrinogen C-terminal domain-like"/>
    <property type="match status" value="1"/>
</dbReference>
<comment type="caution">
    <text evidence="14">The sequence shown here is derived from an EMBL/GenBank/DDBJ whole genome shotgun (WGS) entry which is preliminary data.</text>
</comment>
<dbReference type="Gene3D" id="3.90.215.10">
    <property type="entry name" value="Gamma Fibrinogen, chain A, domain 1"/>
    <property type="match status" value="1"/>
</dbReference>
<dbReference type="STRING" id="50429.A0A2B4RLC9"/>
<dbReference type="FunFam" id="3.90.215.10:FF:000001">
    <property type="entry name" value="Tenascin isoform 1"/>
    <property type="match status" value="1"/>
</dbReference>
<comment type="subcellular location">
    <subcellularLocation>
        <location evidence="1">Cell membrane</location>
    </subcellularLocation>
    <subcellularLocation>
        <location evidence="2">Secreted</location>
        <location evidence="2">Extracellular space</location>
        <location evidence="2">Extracellular matrix</location>
    </subcellularLocation>
</comment>
<keyword evidence="8" id="KW-0325">Glycoprotein</keyword>
<dbReference type="InterPro" id="IPR013098">
    <property type="entry name" value="Ig_I-set"/>
</dbReference>
<dbReference type="GO" id="GO:0005886">
    <property type="term" value="C:plasma membrane"/>
    <property type="evidence" value="ECO:0007669"/>
    <property type="project" value="UniProtKB-SubCell"/>
</dbReference>
<dbReference type="CDD" id="cd00087">
    <property type="entry name" value="FReD"/>
    <property type="match status" value="1"/>
</dbReference>
<evidence type="ECO:0000256" key="8">
    <source>
        <dbReference type="ARBA" id="ARBA00023180"/>
    </source>
</evidence>
<feature type="domain" description="Ig-like" evidence="12">
    <location>
        <begin position="230"/>
        <end position="315"/>
    </location>
</feature>
<dbReference type="Pfam" id="PF00147">
    <property type="entry name" value="Fibrinogen_C"/>
    <property type="match status" value="1"/>
</dbReference>
<feature type="compositionally biased region" description="Basic residues" evidence="10">
    <location>
        <begin position="162"/>
        <end position="172"/>
    </location>
</feature>
<dbReference type="PANTHER" id="PTHR19143">
    <property type="entry name" value="FIBRINOGEN/TENASCIN/ANGIOPOEITIN"/>
    <property type="match status" value="1"/>
</dbReference>
<gene>
    <name evidence="14" type="primary">Ryncolin-4</name>
    <name evidence="14" type="ORF">AWC38_SpisGene18042</name>
</gene>
<evidence type="ECO:0000256" key="1">
    <source>
        <dbReference type="ARBA" id="ARBA00004236"/>
    </source>
</evidence>
<dbReference type="SMART" id="SM00408">
    <property type="entry name" value="IGc2"/>
    <property type="match status" value="1"/>
</dbReference>
<reference evidence="15" key="1">
    <citation type="journal article" date="2017" name="bioRxiv">
        <title>Comparative analysis of the genomes of Stylophora pistillata and Acropora digitifera provides evidence for extensive differences between species of corals.</title>
        <authorList>
            <person name="Voolstra C.R."/>
            <person name="Li Y."/>
            <person name="Liew Y.J."/>
            <person name="Baumgarten S."/>
            <person name="Zoccola D."/>
            <person name="Flot J.-F."/>
            <person name="Tambutte S."/>
            <person name="Allemand D."/>
            <person name="Aranda M."/>
        </authorList>
    </citation>
    <scope>NUCLEOTIDE SEQUENCE [LARGE SCALE GENOMIC DNA]</scope>
</reference>
<dbReference type="InterPro" id="IPR008160">
    <property type="entry name" value="Collagen"/>
</dbReference>
<evidence type="ECO:0000313" key="15">
    <source>
        <dbReference type="Proteomes" id="UP000225706"/>
    </source>
</evidence>
<dbReference type="PANTHER" id="PTHR19143:SF459">
    <property type="entry name" value="FIBRINOGEN C-TERMINAL DOMAIN-CONTAINING PROTEIN"/>
    <property type="match status" value="1"/>
</dbReference>
<dbReference type="OrthoDB" id="5982822at2759"/>
<dbReference type="InterPro" id="IPR014716">
    <property type="entry name" value="Fibrinogen_a/b/g_C_1"/>
</dbReference>
<dbReference type="InterPro" id="IPR003598">
    <property type="entry name" value="Ig_sub2"/>
</dbReference>